<dbReference type="GO" id="GO:0000139">
    <property type="term" value="C:Golgi membrane"/>
    <property type="evidence" value="ECO:0007669"/>
    <property type="project" value="UniProtKB-SubCell"/>
</dbReference>
<keyword evidence="5 10" id="KW-0812">Transmembrane</keyword>
<evidence type="ECO:0000256" key="1">
    <source>
        <dbReference type="ARBA" id="ARBA00004323"/>
    </source>
</evidence>
<dbReference type="GO" id="GO:0008194">
    <property type="term" value="F:UDP-glycosyltransferase activity"/>
    <property type="evidence" value="ECO:0007669"/>
    <property type="project" value="TreeGrafter"/>
</dbReference>
<dbReference type="AlphaFoldDB" id="A0A1I8AYY7"/>
<dbReference type="OMA" id="MWKALHN"/>
<reference evidence="12" key="1">
    <citation type="submission" date="2016-11" db="UniProtKB">
        <authorList>
            <consortium name="WormBaseParasite"/>
        </authorList>
    </citation>
    <scope>IDENTIFICATION</scope>
</reference>
<sequence length="348" mass="40933">MRITLLRNYAVSICRLTFKKLRSCLPFVLFAIPLTLTVFWITGLSDYLFEESFDDFKWPPFVDVQRQVKLELLGYFTDTPPINVWTQFRLLHLPNCKNNRLTRSILIIVKTAPERIEYREAIRSTFGFSLGYSFRIIFVLGKPLDFIMDNLELESKKYGDLLIGDFLDNYYNNTFKFIHSIGLAHNYCNCGTVPFVLLLDDDYLLLPWNLAAEIKRHLSHERLYMGWRYDASPFRLIWNKFRISISEYPFNAYPPFITAGAVLLSEQTVNEFYIAIQHTEFFIFDDVYAGILSYSLAIQPQHNPNFPPFPHHVKSINWWKTLIAAHGYSPRLLISTFNELIKKEFNKN</sequence>
<evidence type="ECO:0000313" key="12">
    <source>
        <dbReference type="WBParaSite" id="MhA1_Contig1070.frz3.gene22"/>
    </source>
</evidence>
<evidence type="ECO:0000256" key="8">
    <source>
        <dbReference type="ARBA" id="ARBA00023034"/>
    </source>
</evidence>
<evidence type="ECO:0000256" key="10">
    <source>
        <dbReference type="RuleBase" id="RU363063"/>
    </source>
</evidence>
<dbReference type="Gene3D" id="3.90.550.50">
    <property type="match status" value="1"/>
</dbReference>
<evidence type="ECO:0000256" key="2">
    <source>
        <dbReference type="ARBA" id="ARBA00008661"/>
    </source>
</evidence>
<evidence type="ECO:0000256" key="9">
    <source>
        <dbReference type="ARBA" id="ARBA00023136"/>
    </source>
</evidence>
<evidence type="ECO:0000256" key="4">
    <source>
        <dbReference type="ARBA" id="ARBA00022679"/>
    </source>
</evidence>
<dbReference type="PANTHER" id="PTHR11214:SF349">
    <property type="entry name" value="BETA-1,3-GALACTOSYLTRANSFERASE BRN"/>
    <property type="match status" value="1"/>
</dbReference>
<accession>A0A1I8AYY7</accession>
<evidence type="ECO:0000256" key="6">
    <source>
        <dbReference type="ARBA" id="ARBA00022968"/>
    </source>
</evidence>
<organism evidence="11 12">
    <name type="scientific">Meloidogyne hapla</name>
    <name type="common">Root-knot nematode worm</name>
    <dbReference type="NCBI Taxonomy" id="6305"/>
    <lineage>
        <taxon>Eukaryota</taxon>
        <taxon>Metazoa</taxon>
        <taxon>Ecdysozoa</taxon>
        <taxon>Nematoda</taxon>
        <taxon>Chromadorea</taxon>
        <taxon>Rhabditida</taxon>
        <taxon>Tylenchina</taxon>
        <taxon>Tylenchomorpha</taxon>
        <taxon>Tylenchoidea</taxon>
        <taxon>Meloidogynidae</taxon>
        <taxon>Meloidogyninae</taxon>
        <taxon>Meloidogyne</taxon>
    </lineage>
</organism>
<dbReference type="InterPro" id="IPR002659">
    <property type="entry name" value="Glyco_trans_31"/>
</dbReference>
<keyword evidence="4" id="KW-0808">Transferase</keyword>
<keyword evidence="11" id="KW-1185">Reference proteome</keyword>
<comment type="similarity">
    <text evidence="2 10">Belongs to the glycosyltransferase 31 family.</text>
</comment>
<dbReference type="GO" id="GO:0006493">
    <property type="term" value="P:protein O-linked glycosylation"/>
    <property type="evidence" value="ECO:0007669"/>
    <property type="project" value="TreeGrafter"/>
</dbReference>
<feature type="transmembrane region" description="Helical" evidence="10">
    <location>
        <begin position="21"/>
        <end position="41"/>
    </location>
</feature>
<dbReference type="GO" id="GO:0016758">
    <property type="term" value="F:hexosyltransferase activity"/>
    <property type="evidence" value="ECO:0007669"/>
    <property type="project" value="InterPro"/>
</dbReference>
<dbReference type="EC" id="2.4.1.-" evidence="10"/>
<keyword evidence="9 10" id="KW-0472">Membrane</keyword>
<dbReference type="PANTHER" id="PTHR11214">
    <property type="entry name" value="BETA-1,3-N-ACETYLGLUCOSAMINYLTRANSFERASE"/>
    <property type="match status" value="1"/>
</dbReference>
<evidence type="ECO:0000256" key="5">
    <source>
        <dbReference type="ARBA" id="ARBA00022692"/>
    </source>
</evidence>
<keyword evidence="8 10" id="KW-0333">Golgi apparatus</keyword>
<protein>
    <recommendedName>
        <fullName evidence="10">Hexosyltransferase</fullName>
        <ecNumber evidence="10">2.4.1.-</ecNumber>
    </recommendedName>
</protein>
<keyword evidence="7 10" id="KW-1133">Transmembrane helix</keyword>
<evidence type="ECO:0000256" key="3">
    <source>
        <dbReference type="ARBA" id="ARBA00022676"/>
    </source>
</evidence>
<dbReference type="WBParaSite" id="MhA1_Contig1070.frz3.gene22">
    <property type="protein sequence ID" value="MhA1_Contig1070.frz3.gene22"/>
    <property type="gene ID" value="MhA1_Contig1070.frz3.gene22"/>
</dbReference>
<name>A0A1I8AYY7_MELHA</name>
<evidence type="ECO:0000313" key="11">
    <source>
        <dbReference type="Proteomes" id="UP000095281"/>
    </source>
</evidence>
<dbReference type="Proteomes" id="UP000095281">
    <property type="component" value="Unplaced"/>
</dbReference>
<comment type="subcellular location">
    <subcellularLocation>
        <location evidence="1 10">Golgi apparatus membrane</location>
        <topology evidence="1 10">Single-pass type II membrane protein</topology>
    </subcellularLocation>
</comment>
<dbReference type="Pfam" id="PF01762">
    <property type="entry name" value="Galactosyl_T"/>
    <property type="match status" value="1"/>
</dbReference>
<evidence type="ECO:0000256" key="7">
    <source>
        <dbReference type="ARBA" id="ARBA00022989"/>
    </source>
</evidence>
<keyword evidence="6 10" id="KW-0735">Signal-anchor</keyword>
<proteinExistence type="inferred from homology"/>
<keyword evidence="3 10" id="KW-0328">Glycosyltransferase</keyword>